<dbReference type="AlphaFoldDB" id="A0A9N9XP57"/>
<accession>A0A9N9XP57</accession>
<evidence type="ECO:0000313" key="3">
    <source>
        <dbReference type="Proteomes" id="UP001153712"/>
    </source>
</evidence>
<keyword evidence="3" id="KW-1185">Reference proteome</keyword>
<organism evidence="2 3">
    <name type="scientific">Phyllotreta striolata</name>
    <name type="common">Striped flea beetle</name>
    <name type="synonym">Crioceris striolata</name>
    <dbReference type="NCBI Taxonomy" id="444603"/>
    <lineage>
        <taxon>Eukaryota</taxon>
        <taxon>Metazoa</taxon>
        <taxon>Ecdysozoa</taxon>
        <taxon>Arthropoda</taxon>
        <taxon>Hexapoda</taxon>
        <taxon>Insecta</taxon>
        <taxon>Pterygota</taxon>
        <taxon>Neoptera</taxon>
        <taxon>Endopterygota</taxon>
        <taxon>Coleoptera</taxon>
        <taxon>Polyphaga</taxon>
        <taxon>Cucujiformia</taxon>
        <taxon>Chrysomeloidea</taxon>
        <taxon>Chrysomelidae</taxon>
        <taxon>Galerucinae</taxon>
        <taxon>Alticini</taxon>
        <taxon>Phyllotreta</taxon>
    </lineage>
</organism>
<sequence>MSTLDSHLINFYINAIKKPKIKIEINEISVPNDLLLPKFPNFHRKTGEKNTNEKRPDFPLPVRDLFPNKLRPESDETKAESRGVPGHLSPATFNFDSSYLRRQVLGFRGPFVIVWKRGTTLVSAGQQLISMDPRISLIGYNLQLKDIRHADQGDYTCQIGDGSQGDLIHTIEILSK</sequence>
<dbReference type="Gene3D" id="2.60.40.10">
    <property type="entry name" value="Immunoglobulins"/>
    <property type="match status" value="1"/>
</dbReference>
<dbReference type="Proteomes" id="UP001153712">
    <property type="component" value="Chromosome 2"/>
</dbReference>
<evidence type="ECO:0000256" key="1">
    <source>
        <dbReference type="SAM" id="MobiDB-lite"/>
    </source>
</evidence>
<name>A0A9N9XP57_PHYSR</name>
<dbReference type="SUPFAM" id="SSF48726">
    <property type="entry name" value="Immunoglobulin"/>
    <property type="match status" value="1"/>
</dbReference>
<evidence type="ECO:0008006" key="4">
    <source>
        <dbReference type="Google" id="ProtNLM"/>
    </source>
</evidence>
<dbReference type="OrthoDB" id="6159398at2759"/>
<dbReference type="EMBL" id="OU900095">
    <property type="protein sequence ID" value="CAG9859476.1"/>
    <property type="molecule type" value="Genomic_DNA"/>
</dbReference>
<feature type="region of interest" description="Disordered" evidence="1">
    <location>
        <begin position="43"/>
        <end position="63"/>
    </location>
</feature>
<gene>
    <name evidence="2" type="ORF">PHYEVI_LOCUS5850</name>
</gene>
<evidence type="ECO:0000313" key="2">
    <source>
        <dbReference type="EMBL" id="CAG9859476.1"/>
    </source>
</evidence>
<protein>
    <recommendedName>
        <fullName evidence="4">Ig-like domain-containing protein</fullName>
    </recommendedName>
</protein>
<dbReference type="InterPro" id="IPR013783">
    <property type="entry name" value="Ig-like_fold"/>
</dbReference>
<dbReference type="InterPro" id="IPR036179">
    <property type="entry name" value="Ig-like_dom_sf"/>
</dbReference>
<feature type="compositionally biased region" description="Basic and acidic residues" evidence="1">
    <location>
        <begin position="45"/>
        <end position="57"/>
    </location>
</feature>
<reference evidence="2" key="1">
    <citation type="submission" date="2022-01" db="EMBL/GenBank/DDBJ databases">
        <authorList>
            <person name="King R."/>
        </authorList>
    </citation>
    <scope>NUCLEOTIDE SEQUENCE</scope>
</reference>
<proteinExistence type="predicted"/>